<dbReference type="EMBL" id="JAHMUF010000010">
    <property type="protein sequence ID" value="KAG7193645.1"/>
    <property type="molecule type" value="Genomic_DNA"/>
</dbReference>
<keyword evidence="5" id="KW-0637">Prenyltransferase</keyword>
<evidence type="ECO:0000256" key="5">
    <source>
        <dbReference type="ARBA" id="ARBA00022602"/>
    </source>
</evidence>
<name>A0A9P7V917_9ASCO</name>
<dbReference type="GO" id="GO:0005953">
    <property type="term" value="C:CAAX-protein geranylgeranyltransferase complex"/>
    <property type="evidence" value="ECO:0007669"/>
    <property type="project" value="TreeGrafter"/>
</dbReference>
<dbReference type="InterPro" id="IPR002088">
    <property type="entry name" value="Prenyl_trans_a"/>
</dbReference>
<dbReference type="PANTHER" id="PTHR11129:SF1">
    <property type="entry name" value="PROTEIN FARNESYLTRANSFERASE_GERANYLGERANYLTRANSFERASE TYPE-1 SUBUNIT ALPHA"/>
    <property type="match status" value="1"/>
</dbReference>
<reference evidence="14" key="1">
    <citation type="submission" date="2021-03" db="EMBL/GenBank/DDBJ databases">
        <authorList>
            <person name="Palmer J.M."/>
        </authorList>
    </citation>
    <scope>NUCLEOTIDE SEQUENCE</scope>
    <source>
        <strain evidence="14">ARV_011</strain>
    </source>
</reference>
<evidence type="ECO:0000256" key="7">
    <source>
        <dbReference type="ARBA" id="ARBA00022737"/>
    </source>
</evidence>
<evidence type="ECO:0000256" key="12">
    <source>
        <dbReference type="ARBA" id="ARBA00043086"/>
    </source>
</evidence>
<sequence>MSFALDKDFEDVEPVDYTQWEGQPCSIMYSEEYVSTMGILMRLMAGEEYSERALWLTEQGIGLLASHYSIWLYRYDILRSMYSEDEKRLEEELDWLEEIALANQKNYQIWNYRQLIIGLFKQYNYQREFPILAAMLDSDLKNHHVWTYRKWFVEQFDLFDNEREVQFIQQLIETDVRNNSAWSHLFYLMFEKGDSHVKNQIEYVKEKIALSPQNVSAWNYLIGIYDKFKLDITELKDFCLLYVDPEVTSSMAVELLAQIYTSSKETEKAISLYNELGDTYDPIRKNYWDYKISLIKA</sequence>
<dbReference type="OrthoDB" id="272289at2759"/>
<evidence type="ECO:0000256" key="13">
    <source>
        <dbReference type="ARBA" id="ARBA00043219"/>
    </source>
</evidence>
<dbReference type="GO" id="GO:0004662">
    <property type="term" value="F:CAAX-protein geranylgeranyltransferase activity"/>
    <property type="evidence" value="ECO:0007669"/>
    <property type="project" value="UniProtKB-EC"/>
</dbReference>
<dbReference type="Proteomes" id="UP000790833">
    <property type="component" value="Unassembled WGS sequence"/>
</dbReference>
<dbReference type="EC" id="2.5.1.59" evidence="3"/>
<keyword evidence="7" id="KW-0677">Repeat</keyword>
<dbReference type="PROSITE" id="PS51147">
    <property type="entry name" value="PFTA"/>
    <property type="match status" value="4"/>
</dbReference>
<dbReference type="PANTHER" id="PTHR11129">
    <property type="entry name" value="PROTEIN FARNESYLTRANSFERASE ALPHA SUBUNIT/RAB GERANYLGERANYL TRANSFERASE ALPHA SUBUNIT"/>
    <property type="match status" value="1"/>
</dbReference>
<evidence type="ECO:0000256" key="6">
    <source>
        <dbReference type="ARBA" id="ARBA00022679"/>
    </source>
</evidence>
<dbReference type="GO" id="GO:0004660">
    <property type="term" value="F:protein farnesyltransferase activity"/>
    <property type="evidence" value="ECO:0007669"/>
    <property type="project" value="UniProtKB-EC"/>
</dbReference>
<evidence type="ECO:0000313" key="15">
    <source>
        <dbReference type="Proteomes" id="UP000790833"/>
    </source>
</evidence>
<dbReference type="GeneID" id="66113704"/>
<dbReference type="SUPFAM" id="SSF48439">
    <property type="entry name" value="Protein prenylyltransferase"/>
    <property type="match status" value="1"/>
</dbReference>
<comment type="similarity">
    <text evidence="2">Belongs to the protein prenyltransferase subunit alpha family.</text>
</comment>
<dbReference type="EC" id="2.5.1.58" evidence="4"/>
<keyword evidence="15" id="KW-1185">Reference proteome</keyword>
<dbReference type="AlphaFoldDB" id="A0A9P7V917"/>
<evidence type="ECO:0000256" key="2">
    <source>
        <dbReference type="ARBA" id="ARBA00006734"/>
    </source>
</evidence>
<comment type="cofactor">
    <cofactor evidence="1">
        <name>Mg(2+)</name>
        <dbReference type="ChEBI" id="CHEBI:18420"/>
    </cofactor>
</comment>
<dbReference type="RefSeq" id="XP_043049193.1">
    <property type="nucleotide sequence ID" value="XM_043191181.1"/>
</dbReference>
<evidence type="ECO:0000256" key="8">
    <source>
        <dbReference type="ARBA" id="ARBA00022842"/>
    </source>
</evidence>
<evidence type="ECO:0000256" key="4">
    <source>
        <dbReference type="ARBA" id="ARBA00012702"/>
    </source>
</evidence>
<protein>
    <recommendedName>
        <fullName evidence="9">Protein farnesyltransferase/geranylgeranyltransferase type-1 subunit alpha</fullName>
        <ecNumber evidence="4">2.5.1.58</ecNumber>
        <ecNumber evidence="3">2.5.1.59</ecNumber>
    </recommendedName>
    <alternativeName>
        <fullName evidence="12">CAAX farnesyltransferase subunit alpha</fullName>
    </alternativeName>
    <alternativeName>
        <fullName evidence="11">FTase-alpha</fullName>
    </alternativeName>
    <alternativeName>
        <fullName evidence="10">Ras proteins prenyltransferase subunit alpha</fullName>
    </alternativeName>
    <alternativeName>
        <fullName evidence="13">Type I protein geranyl-geranyltransferase subunit alpha</fullName>
    </alternativeName>
</protein>
<dbReference type="GO" id="GO:0005965">
    <property type="term" value="C:protein farnesyltransferase complex"/>
    <property type="evidence" value="ECO:0007669"/>
    <property type="project" value="TreeGrafter"/>
</dbReference>
<evidence type="ECO:0000256" key="1">
    <source>
        <dbReference type="ARBA" id="ARBA00001946"/>
    </source>
</evidence>
<comment type="caution">
    <text evidence="14">The sequence shown here is derived from an EMBL/GenBank/DDBJ whole genome shotgun (WGS) entry which is preliminary data.</text>
</comment>
<accession>A0A9P7V917</accession>
<evidence type="ECO:0000256" key="3">
    <source>
        <dbReference type="ARBA" id="ARBA00012700"/>
    </source>
</evidence>
<evidence type="ECO:0000256" key="9">
    <source>
        <dbReference type="ARBA" id="ARBA00040965"/>
    </source>
</evidence>
<dbReference type="Gene3D" id="1.25.40.120">
    <property type="entry name" value="Protein prenylyltransferase"/>
    <property type="match status" value="1"/>
</dbReference>
<gene>
    <name evidence="14" type="primary">RAM2</name>
    <name evidence="14" type="ORF">KQ657_000330</name>
</gene>
<organism evidence="14 15">
    <name type="scientific">Scheffersomyces spartinae</name>
    <dbReference type="NCBI Taxonomy" id="45513"/>
    <lineage>
        <taxon>Eukaryota</taxon>
        <taxon>Fungi</taxon>
        <taxon>Dikarya</taxon>
        <taxon>Ascomycota</taxon>
        <taxon>Saccharomycotina</taxon>
        <taxon>Pichiomycetes</taxon>
        <taxon>Debaryomycetaceae</taxon>
        <taxon>Scheffersomyces</taxon>
    </lineage>
</organism>
<evidence type="ECO:0000256" key="11">
    <source>
        <dbReference type="ARBA" id="ARBA00042436"/>
    </source>
</evidence>
<evidence type="ECO:0000313" key="14">
    <source>
        <dbReference type="EMBL" id="KAG7193645.1"/>
    </source>
</evidence>
<keyword evidence="6" id="KW-0808">Transferase</keyword>
<proteinExistence type="inferred from homology"/>
<keyword evidence="8" id="KW-0460">Magnesium</keyword>
<evidence type="ECO:0000256" key="10">
    <source>
        <dbReference type="ARBA" id="ARBA00041392"/>
    </source>
</evidence>
<dbReference type="Pfam" id="PF01239">
    <property type="entry name" value="PPTA"/>
    <property type="match status" value="3"/>
</dbReference>